<gene>
    <name evidence="8" type="ORF">PF001_g11783</name>
    <name evidence="7" type="ORF">PF002_g13411</name>
    <name evidence="6" type="ORF">PF004_g11373</name>
    <name evidence="5" type="ORF">PF005_g12450</name>
    <name evidence="4" type="ORF">PF007_g12642</name>
    <name evidence="9" type="ORF">PF008_g11684</name>
    <name evidence="3" type="ORF">PF010_g11967</name>
    <name evidence="2" type="ORF">PF011_g11333</name>
</gene>
<feature type="domain" description="Myosin motor" evidence="1">
    <location>
        <begin position="1"/>
        <end position="78"/>
    </location>
</feature>
<dbReference type="Proteomes" id="UP000440367">
    <property type="component" value="Unassembled WGS sequence"/>
</dbReference>
<keyword evidence="10" id="KW-1185">Reference proteome</keyword>
<dbReference type="AlphaFoldDB" id="A0A6A3XT07"/>
<proteinExistence type="predicted"/>
<dbReference type="Proteomes" id="UP000486351">
    <property type="component" value="Unassembled WGS sequence"/>
</dbReference>
<dbReference type="EMBL" id="QXFZ01000673">
    <property type="protein sequence ID" value="KAE9108460.1"/>
    <property type="molecule type" value="Genomic_DNA"/>
</dbReference>
<evidence type="ECO:0000259" key="1">
    <source>
        <dbReference type="Pfam" id="PF00063"/>
    </source>
</evidence>
<dbReference type="Proteomes" id="UP000476176">
    <property type="component" value="Unassembled WGS sequence"/>
</dbReference>
<organism evidence="5 10">
    <name type="scientific">Phytophthora fragariae</name>
    <dbReference type="NCBI Taxonomy" id="53985"/>
    <lineage>
        <taxon>Eukaryota</taxon>
        <taxon>Sar</taxon>
        <taxon>Stramenopiles</taxon>
        <taxon>Oomycota</taxon>
        <taxon>Peronosporomycetes</taxon>
        <taxon>Peronosporales</taxon>
        <taxon>Peronosporaceae</taxon>
        <taxon>Phytophthora</taxon>
    </lineage>
</organism>
<dbReference type="Proteomes" id="UP000460718">
    <property type="component" value="Unassembled WGS sequence"/>
</dbReference>
<dbReference type="EMBL" id="QXFW01000627">
    <property type="protein sequence ID" value="KAE9006974.1"/>
    <property type="molecule type" value="Genomic_DNA"/>
</dbReference>
<evidence type="ECO:0000313" key="11">
    <source>
        <dbReference type="Proteomes" id="UP000437068"/>
    </source>
</evidence>
<accession>A0A6A3XT07</accession>
<evidence type="ECO:0000313" key="17">
    <source>
        <dbReference type="Proteomes" id="UP000488956"/>
    </source>
</evidence>
<evidence type="ECO:0000313" key="7">
    <source>
        <dbReference type="EMBL" id="KAE9229070.1"/>
    </source>
</evidence>
<name>A0A6A3XT07_9STRA</name>
<dbReference type="OrthoDB" id="6108017at2759"/>
<dbReference type="GO" id="GO:0005524">
    <property type="term" value="F:ATP binding"/>
    <property type="evidence" value="ECO:0007669"/>
    <property type="project" value="InterPro"/>
</dbReference>
<dbReference type="Proteomes" id="UP000488956">
    <property type="component" value="Unassembled WGS sequence"/>
</dbReference>
<dbReference type="SUPFAM" id="SSF52540">
    <property type="entry name" value="P-loop containing nucleoside triphosphate hydrolases"/>
    <property type="match status" value="1"/>
</dbReference>
<dbReference type="EMBL" id="QXGB01000660">
    <property type="protein sequence ID" value="KAE9207824.1"/>
    <property type="molecule type" value="Genomic_DNA"/>
</dbReference>
<dbReference type="Proteomes" id="UP000441208">
    <property type="component" value="Unassembled WGS sequence"/>
</dbReference>
<reference evidence="10 11" key="1">
    <citation type="submission" date="2018-08" db="EMBL/GenBank/DDBJ databases">
        <title>Genomic investigation of the strawberry pathogen Phytophthora fragariae indicates pathogenicity is determined by transcriptional variation in three key races.</title>
        <authorList>
            <person name="Adams T.M."/>
            <person name="Armitage A.D."/>
            <person name="Sobczyk M.K."/>
            <person name="Bates H.J."/>
            <person name="Dunwell J.M."/>
            <person name="Nellist C.F."/>
            <person name="Harrison R.J."/>
        </authorList>
    </citation>
    <scope>NUCLEOTIDE SEQUENCE [LARGE SCALE GENOMIC DNA]</scope>
    <source>
        <strain evidence="8 11">A4</strain>
        <strain evidence="7 12">BC-1</strain>
        <strain evidence="6 15">BC-23</strain>
        <strain evidence="5 10">NOV-27</strain>
        <strain evidence="4 13">NOV-71</strain>
        <strain evidence="9 16">NOV-77</strain>
        <strain evidence="3 17">ONT-3</strain>
        <strain evidence="2 14">SCRP245</strain>
    </source>
</reference>
<dbReference type="Proteomes" id="UP000433483">
    <property type="component" value="Unassembled WGS sequence"/>
</dbReference>
<evidence type="ECO:0000313" key="6">
    <source>
        <dbReference type="EMBL" id="KAE9227405.1"/>
    </source>
</evidence>
<evidence type="ECO:0000313" key="4">
    <source>
        <dbReference type="EMBL" id="KAE9108460.1"/>
    </source>
</evidence>
<dbReference type="EMBL" id="QXGD01000676">
    <property type="protein sequence ID" value="KAE9229070.1"/>
    <property type="molecule type" value="Genomic_DNA"/>
</dbReference>
<evidence type="ECO:0000313" key="13">
    <source>
        <dbReference type="Proteomes" id="UP000441208"/>
    </source>
</evidence>
<evidence type="ECO:0000313" key="5">
    <source>
        <dbReference type="EMBL" id="KAE9207824.1"/>
    </source>
</evidence>
<evidence type="ECO:0000313" key="15">
    <source>
        <dbReference type="Proteomes" id="UP000476176"/>
    </source>
</evidence>
<evidence type="ECO:0000313" key="9">
    <source>
        <dbReference type="EMBL" id="KAE9339222.1"/>
    </source>
</evidence>
<dbReference type="GO" id="GO:0003774">
    <property type="term" value="F:cytoskeletal motor activity"/>
    <property type="evidence" value="ECO:0007669"/>
    <property type="project" value="InterPro"/>
</dbReference>
<dbReference type="InterPro" id="IPR027417">
    <property type="entry name" value="P-loop_NTPase"/>
</dbReference>
<dbReference type="EMBL" id="QXFY01000632">
    <property type="protein sequence ID" value="KAE9339222.1"/>
    <property type="molecule type" value="Genomic_DNA"/>
</dbReference>
<evidence type="ECO:0000313" key="3">
    <source>
        <dbReference type="EMBL" id="KAE9108287.1"/>
    </source>
</evidence>
<dbReference type="Proteomes" id="UP000437068">
    <property type="component" value="Unassembled WGS sequence"/>
</dbReference>
<comment type="caution">
    <text evidence="5">The sequence shown here is derived from an EMBL/GenBank/DDBJ whole genome shotgun (WGS) entry which is preliminary data.</text>
</comment>
<dbReference type="Pfam" id="PF00063">
    <property type="entry name" value="Myosin_head"/>
    <property type="match status" value="1"/>
</dbReference>
<dbReference type="Gene3D" id="1.20.120.720">
    <property type="entry name" value="Myosin VI head, motor domain, U50 subdomain"/>
    <property type="match status" value="1"/>
</dbReference>
<protein>
    <recommendedName>
        <fullName evidence="1">Myosin motor domain-containing protein</fullName>
    </recommendedName>
</protein>
<sequence length="79" mass="8498">METIGITDDSQEMVFELLAAVQQLDNLHFATENDTCVAVGDDLANGMKLVAALLNVSDDVMSKALLTRQVYVGGKVIVQ</sequence>
<dbReference type="GO" id="GO:0016459">
    <property type="term" value="C:myosin complex"/>
    <property type="evidence" value="ECO:0007669"/>
    <property type="project" value="InterPro"/>
</dbReference>
<dbReference type="InterPro" id="IPR001609">
    <property type="entry name" value="Myosin_head_motor_dom-like"/>
</dbReference>
<dbReference type="EMBL" id="QXFX01000653">
    <property type="protein sequence ID" value="KAE9108287.1"/>
    <property type="molecule type" value="Genomic_DNA"/>
</dbReference>
<dbReference type="EMBL" id="QXGC01000619">
    <property type="protein sequence ID" value="KAE9227405.1"/>
    <property type="molecule type" value="Genomic_DNA"/>
</dbReference>
<evidence type="ECO:0000313" key="12">
    <source>
        <dbReference type="Proteomes" id="UP000440367"/>
    </source>
</evidence>
<evidence type="ECO:0000313" key="2">
    <source>
        <dbReference type="EMBL" id="KAE9006974.1"/>
    </source>
</evidence>
<evidence type="ECO:0000313" key="8">
    <source>
        <dbReference type="EMBL" id="KAE9307102.1"/>
    </source>
</evidence>
<evidence type="ECO:0000313" key="16">
    <source>
        <dbReference type="Proteomes" id="UP000486351"/>
    </source>
</evidence>
<evidence type="ECO:0000313" key="10">
    <source>
        <dbReference type="Proteomes" id="UP000433483"/>
    </source>
</evidence>
<evidence type="ECO:0000313" key="14">
    <source>
        <dbReference type="Proteomes" id="UP000460718"/>
    </source>
</evidence>
<dbReference type="EMBL" id="QXGE01000638">
    <property type="protein sequence ID" value="KAE9307102.1"/>
    <property type="molecule type" value="Genomic_DNA"/>
</dbReference>